<reference evidence="14" key="1">
    <citation type="submission" date="2021-03" db="EMBL/GenBank/DDBJ databases">
        <authorList>
            <person name="Tagirdzhanova G."/>
        </authorList>
    </citation>
    <scope>NUCLEOTIDE SEQUENCE</scope>
</reference>
<evidence type="ECO:0000256" key="9">
    <source>
        <dbReference type="ARBA" id="ARBA00023136"/>
    </source>
</evidence>
<dbReference type="GO" id="GO:0005524">
    <property type="term" value="F:ATP binding"/>
    <property type="evidence" value="ECO:0007669"/>
    <property type="project" value="UniProtKB-KW"/>
</dbReference>
<evidence type="ECO:0000256" key="1">
    <source>
        <dbReference type="ARBA" id="ARBA00004651"/>
    </source>
</evidence>
<feature type="transmembrane region" description="Helical" evidence="11">
    <location>
        <begin position="1045"/>
        <end position="1065"/>
    </location>
</feature>
<keyword evidence="4" id="KW-1003">Cell membrane</keyword>
<sequence>MTSQAYGGNVGRSILEVTNDSTFDFTQLFEESVLSITPLGIAFAWIILRLARLRTAPTIILRSWLLPLKLVAYLVLLILQIALLALWSSTNTPRTTITILTIALNASLTPFLAIASYLEHERSIRPSTVLILYFGTSTLFDAVRIRTIFRLASSPEVPGILIGSLCSKIFILLLENYEKQSLLISREEQCSKETKAGILNRSLFLWLNPLFLQGYTKWLTTETLMPIDSDILSASQPDLLIEKWNNAQQSKENALLWIFILFYKRDILKGVLPRLAEIGFAFAQPFLIDRTLDFIDQDPQTRDPNIAYGLTGAYFIVYLGITISLTLYEHATYRLITKFRGSLITLIYGNILCATSSELADASSITLMSADIDRIGQCMHSIQESYASLIELGIGLWLLYLYLGIAVAPTLGFIILCLILTIPIASMAGKAQKPWLESIEDRLEATSLAMHSIGTIKMAGWMGTVSQTLRRLRALEIASSRRFRILDVLVNVCCPIIALGTFSILEQKNDRPSLDAATAFAALSVLSILDSPFSNLLSMVEHFQTLSDCFGRVQDQIYKQENQQLQTTNAKDISCMISQAAICCKSGSAKEQETSKHEQQQTNHSSGLVASLKDANIHSVSNDNVILHNITLDFPKGQTTVITGPVGCGKSSLLKALIGEAEISQGSFFSTWSSVAYCPQSPWITRGTIRDNIIGMSAWDPAWYETVKYACDLVKDLEDLPDGDLTLTGNRGSNLSGGQQTRVSLARALFSRKAVLVLDDVLKGLDRVTEDTLLLRVFSSSGGLLKNNDCTVIMTTSSGLLMTFRDRSKSLTALAHFLPFADSIVVIDSTGQVKLSGTPNSVIASEWLSKNPLQQADSQTNSLKVTADLSRASDELCLNADPGHDTSRRTGDMKLYLFYARLVEWPYSLLYLCTLLQLIRISFSQDLELIDNDLPGAFDATMVQFLSTIAAAVLVFIGSSYVAAALPVCILCLYLIQIYYLKTSRQLRLLDIEAKAPLFSHFLETQDGIAVIRAYGWTHNYFERHVKVLNNSQKPYYLMWCIQRWLTLVLNLFVTVLATLLVAIATNVRNGSTAFLGVALFNIISFSMDLQNFVTEWTEVETAIGALNRIRTYQESTEQEAVVDIQEEELSQWPSKGKIEIQDLNASYHNSQSPVLKDVNLVVHPKQKIAICGRTGSGKSSIIAALVGLLKISSGQIIIDSMDTQLIPKDLLRSRLITVPQTFCVLPGTVRSNVDPFGSTADDTRITSVLVEFELWQLIQDHGGLDADCAQIPFSAGQYQLLGLIRAYFRTGPILVLDEIDSILDQDTEEKIQRFLRERLFDRTVVAVTHKIENILDFDEVVVLADGRIVERGNPRTLWSDEGSLLRSMY</sequence>
<feature type="transmembrane region" description="Helical" evidence="11">
    <location>
        <begin position="63"/>
        <end position="87"/>
    </location>
</feature>
<evidence type="ECO:0000313" key="15">
    <source>
        <dbReference type="Proteomes" id="UP000664169"/>
    </source>
</evidence>
<dbReference type="InterPro" id="IPR036640">
    <property type="entry name" value="ABC1_TM_sf"/>
</dbReference>
<dbReference type="InterPro" id="IPR056227">
    <property type="entry name" value="TMD0_ABC"/>
</dbReference>
<comment type="caution">
    <text evidence="14">The sequence shown here is derived from an EMBL/GenBank/DDBJ whole genome shotgun (WGS) entry which is preliminary data.</text>
</comment>
<dbReference type="PROSITE" id="PS00211">
    <property type="entry name" value="ABC_TRANSPORTER_1"/>
    <property type="match status" value="1"/>
</dbReference>
<protein>
    <submittedName>
        <fullName evidence="14">Uncharacterized protein</fullName>
    </submittedName>
</protein>
<evidence type="ECO:0000259" key="13">
    <source>
        <dbReference type="PROSITE" id="PS50929"/>
    </source>
</evidence>
<dbReference type="Pfam" id="PF00005">
    <property type="entry name" value="ABC_tran"/>
    <property type="match status" value="2"/>
</dbReference>
<organism evidence="14 15">
    <name type="scientific">Gomphillus americanus</name>
    <dbReference type="NCBI Taxonomy" id="1940652"/>
    <lineage>
        <taxon>Eukaryota</taxon>
        <taxon>Fungi</taxon>
        <taxon>Dikarya</taxon>
        <taxon>Ascomycota</taxon>
        <taxon>Pezizomycotina</taxon>
        <taxon>Lecanoromycetes</taxon>
        <taxon>OSLEUM clade</taxon>
        <taxon>Ostropomycetidae</taxon>
        <taxon>Ostropales</taxon>
        <taxon>Graphidaceae</taxon>
        <taxon>Gomphilloideae</taxon>
        <taxon>Gomphillus</taxon>
    </lineage>
</organism>
<name>A0A8H3FFL9_9LECA</name>
<accession>A0A8H3FFL9</accession>
<dbReference type="PROSITE" id="PS50929">
    <property type="entry name" value="ABC_TM1F"/>
    <property type="match status" value="2"/>
</dbReference>
<evidence type="ECO:0000256" key="6">
    <source>
        <dbReference type="ARBA" id="ARBA00022741"/>
    </source>
</evidence>
<dbReference type="CDD" id="cd18580">
    <property type="entry name" value="ABC_6TM_ABCC_D2"/>
    <property type="match status" value="1"/>
</dbReference>
<dbReference type="Gene3D" id="1.20.1560.10">
    <property type="entry name" value="ABC transporter type 1, transmembrane domain"/>
    <property type="match status" value="2"/>
</dbReference>
<dbReference type="InterPro" id="IPR044726">
    <property type="entry name" value="ABCC_6TM_D2"/>
</dbReference>
<comment type="similarity">
    <text evidence="2">Belongs to the ABC transporter superfamily. ABCC family. Conjugate transporter (TC 3.A.1.208) subfamily.</text>
</comment>
<dbReference type="PANTHER" id="PTHR24223:SF399">
    <property type="entry name" value="ABC TRANSPORTER ATNG"/>
    <property type="match status" value="1"/>
</dbReference>
<feature type="domain" description="ABC transmembrane type-1" evidence="13">
    <location>
        <begin position="923"/>
        <end position="1102"/>
    </location>
</feature>
<keyword evidence="6" id="KW-0547">Nucleotide-binding</keyword>
<evidence type="ECO:0000256" key="5">
    <source>
        <dbReference type="ARBA" id="ARBA00022692"/>
    </source>
</evidence>
<dbReference type="EMBL" id="CAJPDQ010000020">
    <property type="protein sequence ID" value="CAF9923674.1"/>
    <property type="molecule type" value="Genomic_DNA"/>
</dbReference>
<dbReference type="Pfam" id="PF00664">
    <property type="entry name" value="ABC_membrane"/>
    <property type="match status" value="1"/>
</dbReference>
<keyword evidence="9 11" id="KW-0472">Membrane</keyword>
<keyword evidence="10" id="KW-0325">Glycoprotein</keyword>
<evidence type="ECO:0000313" key="14">
    <source>
        <dbReference type="EMBL" id="CAF9923674.1"/>
    </source>
</evidence>
<dbReference type="SMART" id="SM00382">
    <property type="entry name" value="AAA"/>
    <property type="match status" value="2"/>
</dbReference>
<dbReference type="SUPFAM" id="SSF90123">
    <property type="entry name" value="ABC transporter transmembrane region"/>
    <property type="match status" value="2"/>
</dbReference>
<dbReference type="Proteomes" id="UP000664169">
    <property type="component" value="Unassembled WGS sequence"/>
</dbReference>
<dbReference type="InterPro" id="IPR050173">
    <property type="entry name" value="ABC_transporter_C-like"/>
</dbReference>
<keyword evidence="8 11" id="KW-1133">Transmembrane helix</keyword>
<dbReference type="GO" id="GO:0005886">
    <property type="term" value="C:plasma membrane"/>
    <property type="evidence" value="ECO:0007669"/>
    <property type="project" value="UniProtKB-SubCell"/>
</dbReference>
<evidence type="ECO:0000256" key="11">
    <source>
        <dbReference type="SAM" id="Phobius"/>
    </source>
</evidence>
<evidence type="ECO:0000256" key="4">
    <source>
        <dbReference type="ARBA" id="ARBA00022475"/>
    </source>
</evidence>
<dbReference type="InterPro" id="IPR017871">
    <property type="entry name" value="ABC_transporter-like_CS"/>
</dbReference>
<dbReference type="Pfam" id="PF24357">
    <property type="entry name" value="TMD0_ABC"/>
    <property type="match status" value="1"/>
</dbReference>
<dbReference type="GO" id="GO:0016887">
    <property type="term" value="F:ATP hydrolysis activity"/>
    <property type="evidence" value="ECO:0007669"/>
    <property type="project" value="InterPro"/>
</dbReference>
<evidence type="ECO:0000256" key="2">
    <source>
        <dbReference type="ARBA" id="ARBA00009726"/>
    </source>
</evidence>
<feature type="transmembrane region" description="Helical" evidence="11">
    <location>
        <begin position="99"/>
        <end position="118"/>
    </location>
</feature>
<feature type="transmembrane region" description="Helical" evidence="11">
    <location>
        <begin position="485"/>
        <end position="505"/>
    </location>
</feature>
<evidence type="ECO:0000259" key="12">
    <source>
        <dbReference type="PROSITE" id="PS50893"/>
    </source>
</evidence>
<feature type="transmembrane region" description="Helical" evidence="11">
    <location>
        <begin position="33"/>
        <end position="51"/>
    </location>
</feature>
<gene>
    <name evidence="14" type="ORF">GOMPHAMPRED_003414</name>
</gene>
<dbReference type="InterPro" id="IPR003593">
    <property type="entry name" value="AAA+_ATPase"/>
</dbReference>
<proteinExistence type="inferred from homology"/>
<dbReference type="PROSITE" id="PS50893">
    <property type="entry name" value="ABC_TRANSPORTER_2"/>
    <property type="match status" value="2"/>
</dbReference>
<dbReference type="GO" id="GO:0140359">
    <property type="term" value="F:ABC-type transporter activity"/>
    <property type="evidence" value="ECO:0007669"/>
    <property type="project" value="InterPro"/>
</dbReference>
<evidence type="ECO:0000256" key="7">
    <source>
        <dbReference type="ARBA" id="ARBA00022840"/>
    </source>
</evidence>
<dbReference type="PANTHER" id="PTHR24223">
    <property type="entry name" value="ATP-BINDING CASSETTE SUB-FAMILY C"/>
    <property type="match status" value="1"/>
</dbReference>
<dbReference type="OrthoDB" id="6500128at2759"/>
<feature type="transmembrane region" description="Helical" evidence="11">
    <location>
        <begin position="943"/>
        <end position="976"/>
    </location>
</feature>
<dbReference type="SUPFAM" id="SSF52540">
    <property type="entry name" value="P-loop containing nucleoside triphosphate hydrolases"/>
    <property type="match status" value="2"/>
</dbReference>
<comment type="subcellular location">
    <subcellularLocation>
        <location evidence="1">Cell membrane</location>
        <topology evidence="1">Multi-pass membrane protein</topology>
    </subcellularLocation>
</comment>
<dbReference type="InterPro" id="IPR003439">
    <property type="entry name" value="ABC_transporter-like_ATP-bd"/>
</dbReference>
<evidence type="ECO:0000256" key="3">
    <source>
        <dbReference type="ARBA" id="ARBA00022448"/>
    </source>
</evidence>
<dbReference type="Gene3D" id="3.40.50.300">
    <property type="entry name" value="P-loop containing nucleotide triphosphate hydrolases"/>
    <property type="match status" value="2"/>
</dbReference>
<feature type="transmembrane region" description="Helical" evidence="11">
    <location>
        <begin position="306"/>
        <end position="328"/>
    </location>
</feature>
<keyword evidence="5 11" id="KW-0812">Transmembrane</keyword>
<dbReference type="InterPro" id="IPR011527">
    <property type="entry name" value="ABC1_TM_dom"/>
</dbReference>
<dbReference type="InterPro" id="IPR027417">
    <property type="entry name" value="P-loop_NTPase"/>
</dbReference>
<keyword evidence="3" id="KW-0813">Transport</keyword>
<feature type="domain" description="ABC transmembrane type-1" evidence="13">
    <location>
        <begin position="275"/>
        <end position="545"/>
    </location>
</feature>
<feature type="domain" description="ABC transporter" evidence="12">
    <location>
        <begin position="612"/>
        <end position="855"/>
    </location>
</feature>
<feature type="transmembrane region" description="Helical" evidence="11">
    <location>
        <begin position="399"/>
        <end position="425"/>
    </location>
</feature>
<evidence type="ECO:0000256" key="8">
    <source>
        <dbReference type="ARBA" id="ARBA00022989"/>
    </source>
</evidence>
<keyword evidence="15" id="KW-1185">Reference proteome</keyword>
<feature type="domain" description="ABC transporter" evidence="12">
    <location>
        <begin position="1139"/>
        <end position="1369"/>
    </location>
</feature>
<dbReference type="FunFam" id="3.40.50.300:FF:002145">
    <property type="entry name" value="ABC transporter (MsbA subfamily)"/>
    <property type="match status" value="1"/>
</dbReference>
<evidence type="ECO:0000256" key="10">
    <source>
        <dbReference type="ARBA" id="ARBA00023180"/>
    </source>
</evidence>
<keyword evidence="7" id="KW-0067">ATP-binding</keyword>